<evidence type="ECO:0000313" key="3">
    <source>
        <dbReference type="EMBL" id="KZM70698.1"/>
    </source>
</evidence>
<reference evidence="3 4" key="1">
    <citation type="submission" date="2016-04" db="EMBL/GenBank/DDBJ databases">
        <authorList>
            <person name="Evans L.H."/>
            <person name="Alamgir A."/>
            <person name="Owens N."/>
            <person name="Weber N.D."/>
            <person name="Virtaneva K."/>
            <person name="Barbian K."/>
            <person name="Babar A."/>
            <person name="Rosenke K."/>
        </authorList>
    </citation>
    <scope>NUCLEOTIDE SEQUENCE [LARGE SCALE GENOMIC DNA]</scope>
    <source>
        <strain evidence="3 4">IFM 0406</strain>
    </source>
</reference>
<gene>
    <name evidence="3" type="ORF">AWN90_39735</name>
</gene>
<dbReference type="EMBL" id="LWGR01000013">
    <property type="protein sequence ID" value="KZM70698.1"/>
    <property type="molecule type" value="Genomic_DNA"/>
</dbReference>
<evidence type="ECO:0000256" key="1">
    <source>
        <dbReference type="SAM" id="SignalP"/>
    </source>
</evidence>
<dbReference type="OrthoDB" id="4538626at2"/>
<name>A0A161XBZ9_9NOCA</name>
<keyword evidence="1" id="KW-0732">Signal</keyword>
<organism evidence="3 4">
    <name type="scientific">Nocardia terpenica</name>
    <dbReference type="NCBI Taxonomy" id="455432"/>
    <lineage>
        <taxon>Bacteria</taxon>
        <taxon>Bacillati</taxon>
        <taxon>Actinomycetota</taxon>
        <taxon>Actinomycetes</taxon>
        <taxon>Mycobacteriales</taxon>
        <taxon>Nocardiaceae</taxon>
        <taxon>Nocardia</taxon>
    </lineage>
</organism>
<comment type="caution">
    <text evidence="3">The sequence shown here is derived from an EMBL/GenBank/DDBJ whole genome shotgun (WGS) entry which is preliminary data.</text>
</comment>
<sequence>MRITRSIAAALLCLTTTAVATGVAAADPAPAEPRPALEVAGSDHGVGYRVALSQDRHAAVSTLRAGRFLATWDAETVAVTDDSGRLVASLPLRYDIAGKRVDLEPVIDQAGRRLTLTPAAQEPAPLRDVEAQQRLFDVVQQNLPAVATGAALGAAVGFVVGFPAGLFILDFITVPITTVLGGLIGGAAGLYASGGQPALDVALDAASAVVPGLDALPR</sequence>
<dbReference type="Pfam" id="PF26059">
    <property type="entry name" value="DUF8020"/>
    <property type="match status" value="1"/>
</dbReference>
<dbReference type="RefSeq" id="WP_067594126.1">
    <property type="nucleotide sequence ID" value="NZ_JABMCZ010000003.1"/>
</dbReference>
<dbReference type="Proteomes" id="UP000076512">
    <property type="component" value="Unassembled WGS sequence"/>
</dbReference>
<dbReference type="InterPro" id="IPR058333">
    <property type="entry name" value="DUF8020"/>
</dbReference>
<feature type="chain" id="PRO_5039253973" description="DUF8020 domain-containing protein" evidence="1">
    <location>
        <begin position="21"/>
        <end position="218"/>
    </location>
</feature>
<evidence type="ECO:0000259" key="2">
    <source>
        <dbReference type="Pfam" id="PF26059"/>
    </source>
</evidence>
<protein>
    <recommendedName>
        <fullName evidence="2">DUF8020 domain-containing protein</fullName>
    </recommendedName>
</protein>
<feature type="signal peptide" evidence="1">
    <location>
        <begin position="1"/>
        <end position="20"/>
    </location>
</feature>
<dbReference type="AlphaFoldDB" id="A0A161XBZ9"/>
<accession>A0A161XBZ9</accession>
<keyword evidence="4" id="KW-1185">Reference proteome</keyword>
<evidence type="ECO:0000313" key="4">
    <source>
        <dbReference type="Proteomes" id="UP000076512"/>
    </source>
</evidence>
<feature type="domain" description="DUF8020" evidence="2">
    <location>
        <begin position="45"/>
        <end position="119"/>
    </location>
</feature>
<proteinExistence type="predicted"/>